<evidence type="ECO:0000256" key="8">
    <source>
        <dbReference type="ARBA" id="ARBA00034617"/>
    </source>
</evidence>
<reference evidence="14 15" key="1">
    <citation type="submission" date="2017-04" db="EMBL/GenBank/DDBJ databases">
        <title>Genome Sequence of the Model Brown-Rot Fungus Postia placenta SB12.</title>
        <authorList>
            <consortium name="DOE Joint Genome Institute"/>
            <person name="Gaskell J."/>
            <person name="Kersten P."/>
            <person name="Larrondo L.F."/>
            <person name="Canessa P."/>
            <person name="Martinez D."/>
            <person name="Hibbett D."/>
            <person name="Schmoll M."/>
            <person name="Kubicek C.P."/>
            <person name="Martinez A.T."/>
            <person name="Yadav J."/>
            <person name="Master E."/>
            <person name="Magnuson J.K."/>
            <person name="James T."/>
            <person name="Yaver D."/>
            <person name="Berka R."/>
            <person name="Labutti K."/>
            <person name="Lipzen A."/>
            <person name="Aerts A."/>
            <person name="Barry K."/>
            <person name="Henrissat B."/>
            <person name="Blanchette R."/>
            <person name="Grigoriev I."/>
            <person name="Cullen D."/>
        </authorList>
    </citation>
    <scope>NUCLEOTIDE SEQUENCE [LARGE SCALE GENOMIC DNA]</scope>
    <source>
        <strain evidence="14 15">MAD-698-R-SB12</strain>
    </source>
</reference>
<dbReference type="Proteomes" id="UP000194127">
    <property type="component" value="Unassembled WGS sequence"/>
</dbReference>
<dbReference type="EC" id="5.6.2.4" evidence="9"/>
<evidence type="ECO:0000256" key="2">
    <source>
        <dbReference type="ARBA" id="ARBA00022741"/>
    </source>
</evidence>
<dbReference type="PROSITE" id="PS51198">
    <property type="entry name" value="UVRD_HELICASE_ATP_BIND"/>
    <property type="match status" value="1"/>
</dbReference>
<dbReference type="InterPro" id="IPR014016">
    <property type="entry name" value="UvrD-like_ATP-bd"/>
</dbReference>
<comment type="catalytic activity">
    <reaction evidence="10">
        <text>ATP + H2O = ADP + phosphate + H(+)</text>
        <dbReference type="Rhea" id="RHEA:13065"/>
        <dbReference type="ChEBI" id="CHEBI:15377"/>
        <dbReference type="ChEBI" id="CHEBI:15378"/>
        <dbReference type="ChEBI" id="CHEBI:30616"/>
        <dbReference type="ChEBI" id="CHEBI:43474"/>
        <dbReference type="ChEBI" id="CHEBI:456216"/>
        <dbReference type="EC" id="5.6.2.4"/>
    </reaction>
</comment>
<evidence type="ECO:0000259" key="13">
    <source>
        <dbReference type="PROSITE" id="PS51217"/>
    </source>
</evidence>
<dbReference type="GeneID" id="36331505"/>
<dbReference type="CDD" id="cd17932">
    <property type="entry name" value="DEXQc_UvrD"/>
    <property type="match status" value="1"/>
</dbReference>
<evidence type="ECO:0000259" key="12">
    <source>
        <dbReference type="PROSITE" id="PS51198"/>
    </source>
</evidence>
<dbReference type="Pfam" id="PF00580">
    <property type="entry name" value="UvrD-helicase"/>
    <property type="match status" value="1"/>
</dbReference>
<name>A0A1X6MRU7_9APHY</name>
<dbReference type="PANTHER" id="PTHR11070:SF2">
    <property type="entry name" value="ATP-DEPENDENT DNA HELICASE SRS2"/>
    <property type="match status" value="1"/>
</dbReference>
<proteinExistence type="inferred from homology"/>
<organism evidence="14 15">
    <name type="scientific">Postia placenta MAD-698-R-SB12</name>
    <dbReference type="NCBI Taxonomy" id="670580"/>
    <lineage>
        <taxon>Eukaryota</taxon>
        <taxon>Fungi</taxon>
        <taxon>Dikarya</taxon>
        <taxon>Basidiomycota</taxon>
        <taxon>Agaricomycotina</taxon>
        <taxon>Agaricomycetes</taxon>
        <taxon>Polyporales</taxon>
        <taxon>Adustoporiaceae</taxon>
        <taxon>Rhodonia</taxon>
    </lineage>
</organism>
<dbReference type="OrthoDB" id="1470711at2759"/>
<dbReference type="InterPro" id="IPR000212">
    <property type="entry name" value="DNA_helicase_UvrD/REP"/>
</dbReference>
<keyword evidence="15" id="KW-1185">Reference proteome</keyword>
<dbReference type="GO" id="GO:0043138">
    <property type="term" value="F:3'-5' DNA helicase activity"/>
    <property type="evidence" value="ECO:0007669"/>
    <property type="project" value="UniProtKB-EC"/>
</dbReference>
<evidence type="ECO:0000256" key="1">
    <source>
        <dbReference type="ARBA" id="ARBA00009922"/>
    </source>
</evidence>
<dbReference type="InterPro" id="IPR013986">
    <property type="entry name" value="DExx_box_DNA_helicase_dom_sf"/>
</dbReference>
<dbReference type="InterPro" id="IPR014017">
    <property type="entry name" value="DNA_helicase_UvrD-like_C"/>
</dbReference>
<dbReference type="GO" id="GO:0003677">
    <property type="term" value="F:DNA binding"/>
    <property type="evidence" value="ECO:0007669"/>
    <property type="project" value="UniProtKB-KW"/>
</dbReference>
<dbReference type="GO" id="GO:0016787">
    <property type="term" value="F:hydrolase activity"/>
    <property type="evidence" value="ECO:0007669"/>
    <property type="project" value="UniProtKB-UniRule"/>
</dbReference>
<keyword evidence="4 11" id="KW-0347">Helicase</keyword>
<dbReference type="PROSITE" id="PS51217">
    <property type="entry name" value="UVRD_HELICASE_CTER"/>
    <property type="match status" value="1"/>
</dbReference>
<dbReference type="RefSeq" id="XP_024335804.1">
    <property type="nucleotide sequence ID" value="XM_024486556.1"/>
</dbReference>
<dbReference type="Gene3D" id="3.40.50.300">
    <property type="entry name" value="P-loop containing nucleotide triphosphate hydrolases"/>
    <property type="match status" value="2"/>
</dbReference>
<feature type="binding site" evidence="11">
    <location>
        <begin position="17"/>
        <end position="24"/>
    </location>
    <ligand>
        <name>ATP</name>
        <dbReference type="ChEBI" id="CHEBI:30616"/>
    </ligand>
</feature>
<keyword evidence="5 11" id="KW-0067">ATP-binding</keyword>
<evidence type="ECO:0000256" key="3">
    <source>
        <dbReference type="ARBA" id="ARBA00022801"/>
    </source>
</evidence>
<keyword evidence="7" id="KW-0413">Isomerase</keyword>
<dbReference type="GO" id="GO:0005634">
    <property type="term" value="C:nucleus"/>
    <property type="evidence" value="ECO:0007669"/>
    <property type="project" value="TreeGrafter"/>
</dbReference>
<dbReference type="EMBL" id="KZ110603">
    <property type="protein sequence ID" value="OSX59010.1"/>
    <property type="molecule type" value="Genomic_DNA"/>
</dbReference>
<comment type="similarity">
    <text evidence="1">Belongs to the helicase family. UvrD subfamily.</text>
</comment>
<evidence type="ECO:0000256" key="6">
    <source>
        <dbReference type="ARBA" id="ARBA00023125"/>
    </source>
</evidence>
<feature type="domain" description="UvrD-like helicase ATP-binding" evidence="12">
    <location>
        <begin position="1"/>
        <end position="285"/>
    </location>
</feature>
<keyword evidence="3 11" id="KW-0378">Hydrolase</keyword>
<feature type="domain" description="UvrD-like helicase C-terminal" evidence="13">
    <location>
        <begin position="286"/>
        <end position="587"/>
    </location>
</feature>
<comment type="catalytic activity">
    <reaction evidence="8">
        <text>Couples ATP hydrolysis with the unwinding of duplex DNA by translocating in the 3'-5' direction.</text>
        <dbReference type="EC" id="5.6.2.4"/>
    </reaction>
</comment>
<evidence type="ECO:0000256" key="4">
    <source>
        <dbReference type="ARBA" id="ARBA00022806"/>
    </source>
</evidence>
<dbReference type="Gene3D" id="1.10.10.160">
    <property type="match status" value="1"/>
</dbReference>
<dbReference type="STRING" id="670580.A0A1X6MRU7"/>
<dbReference type="GO" id="GO:0005524">
    <property type="term" value="F:ATP binding"/>
    <property type="evidence" value="ECO:0007669"/>
    <property type="project" value="UniProtKB-UniRule"/>
</dbReference>
<dbReference type="PANTHER" id="PTHR11070">
    <property type="entry name" value="UVRD / RECB / PCRA DNA HELICASE FAMILY MEMBER"/>
    <property type="match status" value="1"/>
</dbReference>
<dbReference type="Gene3D" id="1.10.486.10">
    <property type="entry name" value="PCRA, domain 4"/>
    <property type="match status" value="1"/>
</dbReference>
<evidence type="ECO:0000256" key="9">
    <source>
        <dbReference type="ARBA" id="ARBA00034808"/>
    </source>
</evidence>
<sequence>MHIAVQHPPSIPLQILAGPGSGKTKVLTARIANLISEHNIPPYAICAVTFTNKAASEMRERLTKLIGKAQTSQIKMGTFHALCATFLRRYPRLVGVEGNFTVCDADESKKIVKKLLEKYKQFLVERDISLKEATVLSMISKAKAKGRSAIDLQEEHLNRDNRSSITAEIDRVVAEIYGEYERILRRNNSLDFDDLLVFGVKLFSGHRKVGLWCQHVLVDEFQDTNTVQYELMKCIAAANKCVTIVGDPDQSIYGWRSAEIENLERMQKDFPTTQQIFLEQNYRSTASILAASMAIVSQDNTRVPKTLRTSCPTGPTPVLQSFPYDNNEAAFIAAEIKRLVAVTGGMLGWGDFVILLRFNALSRSIESALQKEGIPNRVLAGHKFFDRLEVKDILAYLQFVDNPHFAPAFSRAINVPGRSIGEKASETLESGYIPDLLSAAQRLQISPFEVVQRIYDGKTPDIKPPVKRKLASFLPPLRELRKLAQSGMQPPDLIRRFLDLIDYKSHLMKTQPDWESRWDNVQELINYASEVEITASSQQRDYDDVSDGEDTPLRLFLQASMLSTDTETQGDDGKEKVTIATCHAAKGLEWPVVMIPAVEKGTFPSSRAEDIHEERRLLYVACTRAQGLLYLSYSTARMVSGEVKRKEPSDFLLPLHGQVRCGLQPNAFWRHVHFTLRTCSAIRHRI</sequence>
<evidence type="ECO:0000256" key="10">
    <source>
        <dbReference type="ARBA" id="ARBA00048988"/>
    </source>
</evidence>
<evidence type="ECO:0000256" key="5">
    <source>
        <dbReference type="ARBA" id="ARBA00022840"/>
    </source>
</evidence>
<evidence type="ECO:0000256" key="11">
    <source>
        <dbReference type="PROSITE-ProRule" id="PRU00560"/>
    </source>
</evidence>
<evidence type="ECO:0000256" key="7">
    <source>
        <dbReference type="ARBA" id="ARBA00023235"/>
    </source>
</evidence>
<keyword evidence="6" id="KW-0238">DNA-binding</keyword>
<accession>A0A1X6MRU7</accession>
<dbReference type="AlphaFoldDB" id="A0A1X6MRU7"/>
<dbReference type="SUPFAM" id="SSF52540">
    <property type="entry name" value="P-loop containing nucleoside triphosphate hydrolases"/>
    <property type="match status" value="1"/>
</dbReference>
<protein>
    <recommendedName>
        <fullName evidence="9">DNA 3'-5' helicase</fullName>
        <ecNumber evidence="9">5.6.2.4</ecNumber>
    </recommendedName>
</protein>
<keyword evidence="2 11" id="KW-0547">Nucleotide-binding</keyword>
<evidence type="ECO:0000313" key="15">
    <source>
        <dbReference type="Proteomes" id="UP000194127"/>
    </source>
</evidence>
<evidence type="ECO:0000313" key="14">
    <source>
        <dbReference type="EMBL" id="OSX59010.1"/>
    </source>
</evidence>
<dbReference type="InterPro" id="IPR027417">
    <property type="entry name" value="P-loop_NTPase"/>
</dbReference>
<dbReference type="GO" id="GO:0000725">
    <property type="term" value="P:recombinational repair"/>
    <property type="evidence" value="ECO:0007669"/>
    <property type="project" value="TreeGrafter"/>
</dbReference>
<dbReference type="Pfam" id="PF13361">
    <property type="entry name" value="UvrD_C"/>
    <property type="match status" value="1"/>
</dbReference>
<gene>
    <name evidence="14" type="ORF">POSPLADRAFT_1151629</name>
</gene>